<feature type="domain" description="EamA" evidence="7">
    <location>
        <begin position="5"/>
        <end position="138"/>
    </location>
</feature>
<keyword evidence="5 6" id="KW-0472">Membrane</keyword>
<organism evidence="8 9">
    <name type="scientific">Martelella alba</name>
    <dbReference type="NCBI Taxonomy" id="2590451"/>
    <lineage>
        <taxon>Bacteria</taxon>
        <taxon>Pseudomonadati</taxon>
        <taxon>Pseudomonadota</taxon>
        <taxon>Alphaproteobacteria</taxon>
        <taxon>Hyphomicrobiales</taxon>
        <taxon>Aurantimonadaceae</taxon>
        <taxon>Martelella</taxon>
    </lineage>
</organism>
<dbReference type="InterPro" id="IPR050638">
    <property type="entry name" value="AA-Vitamin_Transporters"/>
</dbReference>
<protein>
    <submittedName>
        <fullName evidence="8">DMT family transporter</fullName>
    </submittedName>
</protein>
<keyword evidence="3 6" id="KW-0812">Transmembrane</keyword>
<dbReference type="EMBL" id="VHLG01000004">
    <property type="protein sequence ID" value="TPW30907.1"/>
    <property type="molecule type" value="Genomic_DNA"/>
</dbReference>
<evidence type="ECO:0000256" key="5">
    <source>
        <dbReference type="ARBA" id="ARBA00023136"/>
    </source>
</evidence>
<accession>A0A506UG46</accession>
<dbReference type="OrthoDB" id="9806889at2"/>
<feature type="transmembrane region" description="Helical" evidence="6">
    <location>
        <begin position="182"/>
        <end position="203"/>
    </location>
</feature>
<dbReference type="InterPro" id="IPR000620">
    <property type="entry name" value="EamA_dom"/>
</dbReference>
<keyword evidence="9" id="KW-1185">Reference proteome</keyword>
<comment type="caution">
    <text evidence="8">The sequence shown here is derived from an EMBL/GenBank/DDBJ whole genome shotgun (WGS) entry which is preliminary data.</text>
</comment>
<dbReference type="InterPro" id="IPR037185">
    <property type="entry name" value="EmrE-like"/>
</dbReference>
<feature type="transmembrane region" description="Helical" evidence="6">
    <location>
        <begin position="33"/>
        <end position="52"/>
    </location>
</feature>
<dbReference type="GO" id="GO:0016020">
    <property type="term" value="C:membrane"/>
    <property type="evidence" value="ECO:0007669"/>
    <property type="project" value="UniProtKB-SubCell"/>
</dbReference>
<feature type="transmembrane region" description="Helical" evidence="6">
    <location>
        <begin position="247"/>
        <end position="266"/>
    </location>
</feature>
<feature type="transmembrane region" description="Helical" evidence="6">
    <location>
        <begin position="151"/>
        <end position="170"/>
    </location>
</feature>
<evidence type="ECO:0000256" key="1">
    <source>
        <dbReference type="ARBA" id="ARBA00004141"/>
    </source>
</evidence>
<comment type="subcellular location">
    <subcellularLocation>
        <location evidence="1">Membrane</location>
        <topology evidence="1">Multi-pass membrane protein</topology>
    </subcellularLocation>
</comment>
<dbReference type="AlphaFoldDB" id="A0A506UG46"/>
<feature type="domain" description="EamA" evidence="7">
    <location>
        <begin position="153"/>
        <end position="287"/>
    </location>
</feature>
<name>A0A506UG46_9HYPH</name>
<evidence type="ECO:0000313" key="8">
    <source>
        <dbReference type="EMBL" id="TPW30907.1"/>
    </source>
</evidence>
<sequence>MQIKAYSLLTITTLLWAGNLVAGKLAVGHVSPMMLNASRWAIAAIAVTIFSLPQIRRDWSVIRANWLLLLAYGAIGFSAFNAFLYSALKHTGAINGAVDQAGIPLMIFLLNFALFRIKASVAQLFGFFLTLVGVVIAVTHGQPADLARLTINFGDFLMVMAVLCYSLYTVSLRWKPKLNWRSMMMACCSGAFLAALPMVFIEARSGELQVPTDMVGILAVIYTGLLPSLVSQALFIRGVELIGPNRAGLFINLIPVFGILLAVFLLGEELQLFHIVALALAITGIAIAEKGKPKEA</sequence>
<gene>
    <name evidence="8" type="ORF">FJU08_09570</name>
</gene>
<dbReference type="Proteomes" id="UP000318801">
    <property type="component" value="Unassembled WGS sequence"/>
</dbReference>
<dbReference type="SUPFAM" id="SSF103481">
    <property type="entry name" value="Multidrug resistance efflux transporter EmrE"/>
    <property type="match status" value="2"/>
</dbReference>
<evidence type="ECO:0000313" key="9">
    <source>
        <dbReference type="Proteomes" id="UP000318801"/>
    </source>
</evidence>
<dbReference type="PANTHER" id="PTHR32322">
    <property type="entry name" value="INNER MEMBRANE TRANSPORTER"/>
    <property type="match status" value="1"/>
</dbReference>
<evidence type="ECO:0000259" key="7">
    <source>
        <dbReference type="Pfam" id="PF00892"/>
    </source>
</evidence>
<feature type="transmembrane region" description="Helical" evidence="6">
    <location>
        <begin position="272"/>
        <end position="288"/>
    </location>
</feature>
<evidence type="ECO:0000256" key="6">
    <source>
        <dbReference type="SAM" id="Phobius"/>
    </source>
</evidence>
<evidence type="ECO:0000256" key="3">
    <source>
        <dbReference type="ARBA" id="ARBA00022692"/>
    </source>
</evidence>
<comment type="similarity">
    <text evidence="2">Belongs to the EamA transporter family.</text>
</comment>
<reference evidence="8 9" key="1">
    <citation type="submission" date="2019-06" db="EMBL/GenBank/DDBJ databases">
        <authorList>
            <person name="Li M."/>
        </authorList>
    </citation>
    <scope>NUCLEOTIDE SEQUENCE [LARGE SCALE GENOMIC DNA]</scope>
    <source>
        <strain evidence="8 9">BGMRC2036</strain>
    </source>
</reference>
<evidence type="ECO:0000256" key="2">
    <source>
        <dbReference type="ARBA" id="ARBA00007362"/>
    </source>
</evidence>
<dbReference type="Pfam" id="PF00892">
    <property type="entry name" value="EamA"/>
    <property type="match status" value="2"/>
</dbReference>
<keyword evidence="4 6" id="KW-1133">Transmembrane helix</keyword>
<dbReference type="RefSeq" id="WP_141148778.1">
    <property type="nucleotide sequence ID" value="NZ_VHLG01000004.1"/>
</dbReference>
<feature type="transmembrane region" description="Helical" evidence="6">
    <location>
        <begin position="121"/>
        <end position="139"/>
    </location>
</feature>
<feature type="transmembrane region" description="Helical" evidence="6">
    <location>
        <begin position="94"/>
        <end position="114"/>
    </location>
</feature>
<evidence type="ECO:0000256" key="4">
    <source>
        <dbReference type="ARBA" id="ARBA00022989"/>
    </source>
</evidence>
<feature type="transmembrane region" description="Helical" evidence="6">
    <location>
        <begin position="64"/>
        <end position="88"/>
    </location>
</feature>
<feature type="transmembrane region" description="Helical" evidence="6">
    <location>
        <begin position="215"/>
        <end position="235"/>
    </location>
</feature>
<dbReference type="PANTHER" id="PTHR32322:SF2">
    <property type="entry name" value="EAMA DOMAIN-CONTAINING PROTEIN"/>
    <property type="match status" value="1"/>
</dbReference>
<proteinExistence type="inferred from homology"/>